<evidence type="ECO:0000256" key="16">
    <source>
        <dbReference type="ARBA" id="ARBA00023264"/>
    </source>
</evidence>
<dbReference type="GO" id="GO:0008444">
    <property type="term" value="F:CDP-diacylglycerol-glycerol-3-phosphate 3-phosphatidyltransferase activity"/>
    <property type="evidence" value="ECO:0007669"/>
    <property type="project" value="UniProtKB-UniRule"/>
</dbReference>
<evidence type="ECO:0000256" key="20">
    <source>
        <dbReference type="SAM" id="Phobius"/>
    </source>
</evidence>
<evidence type="ECO:0000256" key="15">
    <source>
        <dbReference type="ARBA" id="ARBA00023209"/>
    </source>
</evidence>
<dbReference type="InterPro" id="IPR048254">
    <property type="entry name" value="CDP_ALCOHOL_P_TRANSF_CS"/>
</dbReference>
<dbReference type="NCBIfam" id="TIGR00560">
    <property type="entry name" value="pgsA"/>
    <property type="match status" value="1"/>
</dbReference>
<comment type="function">
    <text evidence="1">This protein catalyzes the committed step to the synthesis of the acidic phospholipids.</text>
</comment>
<comment type="similarity">
    <text evidence="5 19">Belongs to the CDP-alcohol phosphatidyltransferase class-I family.</text>
</comment>
<dbReference type="InterPro" id="IPR043130">
    <property type="entry name" value="CDP-OH_PTrfase_TM_dom"/>
</dbReference>
<evidence type="ECO:0000313" key="22">
    <source>
        <dbReference type="Proteomes" id="UP000671913"/>
    </source>
</evidence>
<dbReference type="PANTHER" id="PTHR14269:SF62">
    <property type="entry name" value="CDP-DIACYLGLYCEROL--GLYCEROL-3-PHOSPHATE 3-PHOSPHATIDYLTRANSFERASE 1, CHLOROPLASTIC"/>
    <property type="match status" value="1"/>
</dbReference>
<keyword evidence="14 20" id="KW-0472">Membrane</keyword>
<gene>
    <name evidence="21" type="primary">pgsA</name>
    <name evidence="21" type="ORF">ACETAC_05340</name>
</gene>
<evidence type="ECO:0000256" key="9">
    <source>
        <dbReference type="ARBA" id="ARBA00022516"/>
    </source>
</evidence>
<keyword evidence="15" id="KW-0594">Phospholipid biosynthesis</keyword>
<keyword evidence="8" id="KW-1003">Cell membrane</keyword>
<dbReference type="KEGG" id="aaut:ACETAC_05340"/>
<dbReference type="InterPro" id="IPR000462">
    <property type="entry name" value="CDP-OH_P_trans"/>
</dbReference>
<evidence type="ECO:0000256" key="18">
    <source>
        <dbReference type="NCBIfam" id="TIGR00560"/>
    </source>
</evidence>
<feature type="transmembrane region" description="Helical" evidence="20">
    <location>
        <begin position="12"/>
        <end position="39"/>
    </location>
</feature>
<keyword evidence="9" id="KW-0444">Lipid biosynthesis</keyword>
<evidence type="ECO:0000256" key="8">
    <source>
        <dbReference type="ARBA" id="ARBA00022475"/>
    </source>
</evidence>
<organism evidence="21 22">
    <name type="scientific">Aceticella autotrophica</name>
    <dbReference type="NCBI Taxonomy" id="2755338"/>
    <lineage>
        <taxon>Bacteria</taxon>
        <taxon>Bacillati</taxon>
        <taxon>Bacillota</taxon>
        <taxon>Clostridia</taxon>
        <taxon>Thermoanaerobacterales</taxon>
        <taxon>Thermoanaerobacteraceae</taxon>
        <taxon>Aceticella</taxon>
    </lineage>
</organism>
<evidence type="ECO:0000256" key="13">
    <source>
        <dbReference type="ARBA" id="ARBA00023098"/>
    </source>
</evidence>
<name>A0A975AU84_9THEO</name>
<comment type="catalytic activity">
    <reaction evidence="17">
        <text>a CDP-1,2-diacyl-sn-glycerol + sn-glycerol 3-phosphate = a 1,2-diacyl-sn-glycero-3-phospho-(1'-sn-glycero-3'-phosphate) + CMP + H(+)</text>
        <dbReference type="Rhea" id="RHEA:12593"/>
        <dbReference type="ChEBI" id="CHEBI:15378"/>
        <dbReference type="ChEBI" id="CHEBI:57597"/>
        <dbReference type="ChEBI" id="CHEBI:58332"/>
        <dbReference type="ChEBI" id="CHEBI:60110"/>
        <dbReference type="ChEBI" id="CHEBI:60377"/>
        <dbReference type="EC" id="2.7.8.5"/>
    </reaction>
</comment>
<comment type="pathway">
    <text evidence="4">Lipid metabolism.</text>
</comment>
<dbReference type="PIRSF" id="PIRSF000847">
    <property type="entry name" value="Phos_ph_gly_syn"/>
    <property type="match status" value="1"/>
</dbReference>
<evidence type="ECO:0000256" key="11">
    <source>
        <dbReference type="ARBA" id="ARBA00022692"/>
    </source>
</evidence>
<evidence type="ECO:0000256" key="2">
    <source>
        <dbReference type="ARBA" id="ARBA00004651"/>
    </source>
</evidence>
<accession>A0A975AU84</accession>
<keyword evidence="11 20" id="KW-0812">Transmembrane</keyword>
<evidence type="ECO:0000256" key="5">
    <source>
        <dbReference type="ARBA" id="ARBA00010441"/>
    </source>
</evidence>
<sequence>MNLANKITITRLLMIPIFIIILLSDLNCKNILSAVFFALASLTDKLDGYVARKYNQITSLGKFMDPLVDKVMVSSALIALIQLGRIESWIVIIILAREFIVTGLRTVAANKGIVIAANIYGKYKTTFQIIAVILLMLNNYPFSLINFPLSTIMVYLALITTVFSGIDYIIKSKDFIFEK</sequence>
<evidence type="ECO:0000256" key="10">
    <source>
        <dbReference type="ARBA" id="ARBA00022679"/>
    </source>
</evidence>
<feature type="transmembrane region" description="Helical" evidence="20">
    <location>
        <begin position="71"/>
        <end position="96"/>
    </location>
</feature>
<dbReference type="GO" id="GO:0046474">
    <property type="term" value="P:glycerophospholipid biosynthetic process"/>
    <property type="evidence" value="ECO:0007669"/>
    <property type="project" value="TreeGrafter"/>
</dbReference>
<evidence type="ECO:0000256" key="19">
    <source>
        <dbReference type="RuleBase" id="RU003750"/>
    </source>
</evidence>
<evidence type="ECO:0000256" key="12">
    <source>
        <dbReference type="ARBA" id="ARBA00022989"/>
    </source>
</evidence>
<dbReference type="InterPro" id="IPR004570">
    <property type="entry name" value="Phosphatidylglycerol_P_synth"/>
</dbReference>
<dbReference type="Proteomes" id="UP000671913">
    <property type="component" value="Chromosome"/>
</dbReference>
<dbReference type="EC" id="2.7.8.5" evidence="6 18"/>
<feature type="transmembrane region" description="Helical" evidence="20">
    <location>
        <begin position="152"/>
        <end position="170"/>
    </location>
</feature>
<dbReference type="Gene3D" id="1.20.120.1760">
    <property type="match status" value="1"/>
</dbReference>
<keyword evidence="13" id="KW-0443">Lipid metabolism</keyword>
<reference evidence="21" key="1">
    <citation type="submission" date="2020-08" db="EMBL/GenBank/DDBJ databases">
        <title>Genomic insights into the carbon and energy metabolism of the first obligate autotrophic acetogenic bacterium Aceticella autotrophica gen. nov., sp. nov.</title>
        <authorList>
            <person name="Toshchakov S.V."/>
            <person name="Elcheninov A.G."/>
            <person name="Kublanov I.V."/>
            <person name="Frolov E.N."/>
            <person name="Lebedinsky A.V."/>
        </authorList>
    </citation>
    <scope>NUCLEOTIDE SEQUENCE</scope>
    <source>
        <strain evidence="21">3443-3Ac</strain>
    </source>
</reference>
<keyword evidence="22" id="KW-1185">Reference proteome</keyword>
<evidence type="ECO:0000313" key="21">
    <source>
        <dbReference type="EMBL" id="QSZ26371.1"/>
    </source>
</evidence>
<evidence type="ECO:0000256" key="17">
    <source>
        <dbReference type="ARBA" id="ARBA00048586"/>
    </source>
</evidence>
<protein>
    <recommendedName>
        <fullName evidence="7 18">CDP-diacylglycerol--glycerol-3-phosphate 3-phosphatidyltransferase</fullName>
        <ecNumber evidence="6 18">2.7.8.5</ecNumber>
    </recommendedName>
</protein>
<dbReference type="Pfam" id="PF01066">
    <property type="entry name" value="CDP-OH_P_transf"/>
    <property type="match status" value="1"/>
</dbReference>
<evidence type="ECO:0000256" key="1">
    <source>
        <dbReference type="ARBA" id="ARBA00003973"/>
    </source>
</evidence>
<comment type="subcellular location">
    <subcellularLocation>
        <location evidence="2">Cell membrane</location>
        <topology evidence="2">Multi-pass membrane protein</topology>
    </subcellularLocation>
</comment>
<dbReference type="EMBL" id="CP060096">
    <property type="protein sequence ID" value="QSZ26371.1"/>
    <property type="molecule type" value="Genomic_DNA"/>
</dbReference>
<dbReference type="PROSITE" id="PS00379">
    <property type="entry name" value="CDP_ALCOHOL_P_TRANSF"/>
    <property type="match status" value="1"/>
</dbReference>
<dbReference type="GO" id="GO:0005886">
    <property type="term" value="C:plasma membrane"/>
    <property type="evidence" value="ECO:0007669"/>
    <property type="project" value="UniProtKB-SubCell"/>
</dbReference>
<keyword evidence="10 19" id="KW-0808">Transferase</keyword>
<evidence type="ECO:0000256" key="6">
    <source>
        <dbReference type="ARBA" id="ARBA00013170"/>
    </source>
</evidence>
<dbReference type="RefSeq" id="WP_284679035.1">
    <property type="nucleotide sequence ID" value="NZ_CP060096.1"/>
</dbReference>
<keyword evidence="16" id="KW-1208">Phospholipid metabolism</keyword>
<evidence type="ECO:0000256" key="7">
    <source>
        <dbReference type="ARBA" id="ARBA00014944"/>
    </source>
</evidence>
<dbReference type="InterPro" id="IPR050324">
    <property type="entry name" value="CDP-alcohol_PTase-I"/>
</dbReference>
<evidence type="ECO:0000256" key="4">
    <source>
        <dbReference type="ARBA" id="ARBA00005189"/>
    </source>
</evidence>
<proteinExistence type="inferred from homology"/>
<comment type="pathway">
    <text evidence="3">Phospholipid metabolism; phosphatidylglycerol biosynthesis; phosphatidylglycerol from CDP-diacylglycerol: step 1/2.</text>
</comment>
<keyword evidence="12 20" id="KW-1133">Transmembrane helix</keyword>
<evidence type="ECO:0000256" key="3">
    <source>
        <dbReference type="ARBA" id="ARBA00005042"/>
    </source>
</evidence>
<evidence type="ECO:0000256" key="14">
    <source>
        <dbReference type="ARBA" id="ARBA00023136"/>
    </source>
</evidence>
<dbReference type="PANTHER" id="PTHR14269">
    <property type="entry name" value="CDP-DIACYLGLYCEROL--GLYCEROL-3-PHOSPHATE 3-PHOSPHATIDYLTRANSFERASE-RELATED"/>
    <property type="match status" value="1"/>
</dbReference>
<dbReference type="FunFam" id="1.20.120.1760:FF:000004">
    <property type="entry name" value="CDP-diacylglycerol--glycerol-3-phosphate 3-phosphatidyltransferase"/>
    <property type="match status" value="1"/>
</dbReference>
<dbReference type="AlphaFoldDB" id="A0A975AU84"/>